<evidence type="ECO:0000256" key="4">
    <source>
        <dbReference type="SAM" id="SignalP"/>
    </source>
</evidence>
<feature type="domain" description="DJ-1/PfpI" evidence="5">
    <location>
        <begin position="68"/>
        <end position="264"/>
    </location>
</feature>
<sequence>MKKYRFLLKSSLLLIAMLVTLGACEQQNKNSESKSISVDESQKKILIVLTSNDKLGDTGNQTGYWIEELASPYYAFKKEGFDVVMASVNGGLSPFDPGSAAEGAINEEGKKFQNDEDAQNLVQNTVKLSDINPSDFDAVFYPGGHGLLWDLVNNSESISLIEYFNNSGQPVATVCHGPAVLANAKQKDGSPLVQGRKVTGFSDAEESAISLTEVVPFLLEEKFRESGADYSKGENWASYVVVDENLITGQNPASSSAVAVELIKKLKQ</sequence>
<dbReference type="PANTHER" id="PTHR48094">
    <property type="entry name" value="PROTEIN/NUCLEIC ACID DEGLYCASE DJ-1-RELATED"/>
    <property type="match status" value="1"/>
</dbReference>
<reference evidence="6" key="1">
    <citation type="submission" date="2023-07" db="EMBL/GenBank/DDBJ databases">
        <title>Genomic Encyclopedia of Type Strains, Phase IV (KMG-IV): sequencing the most valuable type-strain genomes for metagenomic binning, comparative biology and taxonomic classification.</title>
        <authorList>
            <person name="Goeker M."/>
        </authorList>
    </citation>
    <scope>NUCLEOTIDE SEQUENCE</scope>
    <source>
        <strain evidence="6">DSM 26174</strain>
    </source>
</reference>
<dbReference type="EMBL" id="JAVDQD010000001">
    <property type="protein sequence ID" value="MDR6237529.1"/>
    <property type="molecule type" value="Genomic_DNA"/>
</dbReference>
<dbReference type="GO" id="GO:0005737">
    <property type="term" value="C:cytoplasm"/>
    <property type="evidence" value="ECO:0007669"/>
    <property type="project" value="TreeGrafter"/>
</dbReference>
<keyword evidence="6" id="KW-0378">Hydrolase</keyword>
<evidence type="ECO:0000259" key="5">
    <source>
        <dbReference type="Pfam" id="PF01965"/>
    </source>
</evidence>
<dbReference type="InterPro" id="IPR029062">
    <property type="entry name" value="Class_I_gatase-like"/>
</dbReference>
<dbReference type="SUPFAM" id="SSF52317">
    <property type="entry name" value="Class I glutamine amidotransferase-like"/>
    <property type="match status" value="1"/>
</dbReference>
<dbReference type="GO" id="GO:0019172">
    <property type="term" value="F:glyoxalase III activity"/>
    <property type="evidence" value="ECO:0007669"/>
    <property type="project" value="TreeGrafter"/>
</dbReference>
<dbReference type="Pfam" id="PF01965">
    <property type="entry name" value="DJ-1_PfpI"/>
    <property type="match status" value="1"/>
</dbReference>
<proteinExistence type="inferred from homology"/>
<dbReference type="GO" id="GO:0006508">
    <property type="term" value="P:proteolysis"/>
    <property type="evidence" value="ECO:0007669"/>
    <property type="project" value="UniProtKB-KW"/>
</dbReference>
<dbReference type="Proteomes" id="UP001185092">
    <property type="component" value="Unassembled WGS sequence"/>
</dbReference>
<organism evidence="6 7">
    <name type="scientific">Aureibacter tunicatorum</name>
    <dbReference type="NCBI Taxonomy" id="866807"/>
    <lineage>
        <taxon>Bacteria</taxon>
        <taxon>Pseudomonadati</taxon>
        <taxon>Bacteroidota</taxon>
        <taxon>Cytophagia</taxon>
        <taxon>Cytophagales</taxon>
        <taxon>Persicobacteraceae</taxon>
        <taxon>Aureibacter</taxon>
    </lineage>
</organism>
<accession>A0AAE3XM82</accession>
<dbReference type="GO" id="GO:0019243">
    <property type="term" value="P:methylglyoxal catabolic process to D-lactate via S-lactoyl-glutathione"/>
    <property type="evidence" value="ECO:0007669"/>
    <property type="project" value="TreeGrafter"/>
</dbReference>
<feature type="signal peptide" evidence="4">
    <location>
        <begin position="1"/>
        <end position="25"/>
    </location>
</feature>
<evidence type="ECO:0000256" key="3">
    <source>
        <dbReference type="ARBA" id="ARBA00038493"/>
    </source>
</evidence>
<dbReference type="InterPro" id="IPR002818">
    <property type="entry name" value="DJ-1/PfpI"/>
</dbReference>
<dbReference type="AlphaFoldDB" id="A0AAE3XM82"/>
<evidence type="ECO:0000313" key="6">
    <source>
        <dbReference type="EMBL" id="MDR6237529.1"/>
    </source>
</evidence>
<dbReference type="InterPro" id="IPR050325">
    <property type="entry name" value="Prot/Nucl_acid_deglycase"/>
</dbReference>
<dbReference type="CDD" id="cd03141">
    <property type="entry name" value="GATase1_Hsp31_like"/>
    <property type="match status" value="1"/>
</dbReference>
<name>A0AAE3XM82_9BACT</name>
<dbReference type="RefSeq" id="WP_309936993.1">
    <property type="nucleotide sequence ID" value="NZ_AP025305.1"/>
</dbReference>
<comment type="caution">
    <text evidence="6">The sequence shown here is derived from an EMBL/GenBank/DDBJ whole genome shotgun (WGS) entry which is preliminary data.</text>
</comment>
<evidence type="ECO:0000256" key="2">
    <source>
        <dbReference type="ARBA" id="ARBA00023239"/>
    </source>
</evidence>
<protein>
    <submittedName>
        <fullName evidence="6">Intracellular protease/amidase</fullName>
    </submittedName>
</protein>
<feature type="chain" id="PRO_5042060623" evidence="4">
    <location>
        <begin position="26"/>
        <end position="268"/>
    </location>
</feature>
<keyword evidence="4" id="KW-0732">Signal</keyword>
<evidence type="ECO:0000313" key="7">
    <source>
        <dbReference type="Proteomes" id="UP001185092"/>
    </source>
</evidence>
<dbReference type="PANTHER" id="PTHR48094:SF11">
    <property type="entry name" value="GLUTATHIONE-INDEPENDENT GLYOXALASE HSP31-RELATED"/>
    <property type="match status" value="1"/>
</dbReference>
<dbReference type="Gene3D" id="3.40.50.880">
    <property type="match status" value="1"/>
</dbReference>
<evidence type="ECO:0000256" key="1">
    <source>
        <dbReference type="ARBA" id="ARBA00023016"/>
    </source>
</evidence>
<keyword evidence="6" id="KW-0645">Protease</keyword>
<keyword evidence="2" id="KW-0456">Lyase</keyword>
<keyword evidence="1" id="KW-0346">Stress response</keyword>
<dbReference type="GO" id="GO:0008233">
    <property type="term" value="F:peptidase activity"/>
    <property type="evidence" value="ECO:0007669"/>
    <property type="project" value="UniProtKB-KW"/>
</dbReference>
<dbReference type="PROSITE" id="PS51257">
    <property type="entry name" value="PROKAR_LIPOPROTEIN"/>
    <property type="match status" value="1"/>
</dbReference>
<comment type="similarity">
    <text evidence="3">Belongs to the peptidase C56 family. HSP31-like subfamily.</text>
</comment>
<gene>
    <name evidence="6" type="ORF">HNQ88_000505</name>
</gene>
<keyword evidence="7" id="KW-1185">Reference proteome</keyword>